<evidence type="ECO:0000259" key="4">
    <source>
        <dbReference type="SMART" id="SM00306"/>
    </source>
</evidence>
<dbReference type="InterPro" id="IPR031325">
    <property type="entry name" value="RHS_repeat"/>
</dbReference>
<reference evidence="5 6" key="1">
    <citation type="submission" date="2024-09" db="EMBL/GenBank/DDBJ databases">
        <authorList>
            <person name="Sun Q."/>
            <person name="Mori K."/>
        </authorList>
    </citation>
    <scope>NUCLEOTIDE SEQUENCE [LARGE SCALE GENOMIC DNA]</scope>
    <source>
        <strain evidence="5 6">JCM 3307</strain>
    </source>
</reference>
<organism evidence="5 6">
    <name type="scientific">Dactylosporangium vinaceum</name>
    <dbReference type="NCBI Taxonomy" id="53362"/>
    <lineage>
        <taxon>Bacteria</taxon>
        <taxon>Bacillati</taxon>
        <taxon>Actinomycetota</taxon>
        <taxon>Actinomycetes</taxon>
        <taxon>Micromonosporales</taxon>
        <taxon>Micromonosporaceae</taxon>
        <taxon>Dactylosporangium</taxon>
    </lineage>
</organism>
<evidence type="ECO:0000256" key="3">
    <source>
        <dbReference type="SAM" id="Phobius"/>
    </source>
</evidence>
<dbReference type="InterPro" id="IPR030934">
    <property type="entry name" value="Intein_C"/>
</dbReference>
<feature type="compositionally biased region" description="Basic and acidic residues" evidence="2">
    <location>
        <begin position="1877"/>
        <end position="1888"/>
    </location>
</feature>
<dbReference type="CDD" id="cd00081">
    <property type="entry name" value="Hint"/>
    <property type="match status" value="1"/>
</dbReference>
<comment type="caution">
    <text evidence="5">The sequence shown here is derived from an EMBL/GenBank/DDBJ whole genome shotgun (WGS) entry which is preliminary data.</text>
</comment>
<keyword evidence="3" id="KW-0812">Transmembrane</keyword>
<dbReference type="Pfam" id="PF07591">
    <property type="entry name" value="PT-HINT"/>
    <property type="match status" value="1"/>
</dbReference>
<dbReference type="PANTHER" id="PTHR32305:SF17">
    <property type="entry name" value="TRNA NUCLEASE WAPA"/>
    <property type="match status" value="1"/>
</dbReference>
<dbReference type="PROSITE" id="PS50818">
    <property type="entry name" value="INTEIN_C_TER"/>
    <property type="match status" value="1"/>
</dbReference>
<keyword evidence="3" id="KW-0472">Membrane</keyword>
<dbReference type="SUPFAM" id="SSF51294">
    <property type="entry name" value="Hedgehog/intein (Hint) domain"/>
    <property type="match status" value="1"/>
</dbReference>
<dbReference type="InterPro" id="IPR006530">
    <property type="entry name" value="YD"/>
</dbReference>
<dbReference type="InterPro" id="IPR022385">
    <property type="entry name" value="Rhs_assc_core"/>
</dbReference>
<proteinExistence type="predicted"/>
<name>A0ABV5MGK5_9ACTN</name>
<dbReference type="PANTHER" id="PTHR32305">
    <property type="match status" value="1"/>
</dbReference>
<feature type="domain" description="Hint" evidence="4">
    <location>
        <begin position="2059"/>
        <end position="2160"/>
    </location>
</feature>
<gene>
    <name evidence="5" type="ORF">ACFFTR_33240</name>
</gene>
<dbReference type="NCBIfam" id="TIGR03696">
    <property type="entry name" value="Rhs_assc_core"/>
    <property type="match status" value="1"/>
</dbReference>
<keyword evidence="6" id="KW-1185">Reference proteome</keyword>
<evidence type="ECO:0000313" key="6">
    <source>
        <dbReference type="Proteomes" id="UP001589608"/>
    </source>
</evidence>
<feature type="region of interest" description="Disordered" evidence="2">
    <location>
        <begin position="1848"/>
        <end position="1906"/>
    </location>
</feature>
<keyword evidence="1" id="KW-0677">Repeat</keyword>
<dbReference type="Gene3D" id="2.180.10.10">
    <property type="entry name" value="RHS repeat-associated core"/>
    <property type="match status" value="2"/>
</dbReference>
<evidence type="ECO:0000256" key="1">
    <source>
        <dbReference type="ARBA" id="ARBA00022737"/>
    </source>
</evidence>
<dbReference type="RefSeq" id="WP_380030235.1">
    <property type="nucleotide sequence ID" value="NZ_JBHMCA010000055.1"/>
</dbReference>
<evidence type="ECO:0000256" key="2">
    <source>
        <dbReference type="SAM" id="MobiDB-lite"/>
    </source>
</evidence>
<dbReference type="Gene3D" id="2.170.16.10">
    <property type="entry name" value="Hedgehog/Intein (Hint) domain"/>
    <property type="match status" value="1"/>
</dbReference>
<accession>A0ABV5MGK5</accession>
<dbReference type="Pfam" id="PF25023">
    <property type="entry name" value="TEN_YD-shell"/>
    <property type="match status" value="1"/>
</dbReference>
<dbReference type="InterPro" id="IPR056823">
    <property type="entry name" value="TEN-like_YD-shell"/>
</dbReference>
<feature type="region of interest" description="Disordered" evidence="2">
    <location>
        <begin position="1784"/>
        <end position="1815"/>
    </location>
</feature>
<keyword evidence="3" id="KW-1133">Transmembrane helix</keyword>
<dbReference type="InterPro" id="IPR036844">
    <property type="entry name" value="Hint_dom_sf"/>
</dbReference>
<evidence type="ECO:0000313" key="5">
    <source>
        <dbReference type="EMBL" id="MFB9447985.1"/>
    </source>
</evidence>
<dbReference type="InterPro" id="IPR003587">
    <property type="entry name" value="Hint_dom_N"/>
</dbReference>
<dbReference type="EMBL" id="JBHMCA010000055">
    <property type="protein sequence ID" value="MFB9447985.1"/>
    <property type="molecule type" value="Genomic_DNA"/>
</dbReference>
<protein>
    <submittedName>
        <fullName evidence="5">Polymorphic toxin-type HINT domain-containing protein</fullName>
    </submittedName>
</protein>
<dbReference type="NCBIfam" id="TIGR01643">
    <property type="entry name" value="YD_repeat_2x"/>
    <property type="match status" value="2"/>
</dbReference>
<dbReference type="Proteomes" id="UP001589608">
    <property type="component" value="Unassembled WGS sequence"/>
</dbReference>
<sequence>MHAATANDAAKAVPPPEFRASATALPAAGTATLTLDVKTKARAAGSPVWAQPIADAQGRYVGPATLGVQVADRTATERAGVTGVLLTVDPQSAGSGMAQVGVDYSSFAQAYGGNYAERLHLVQLPGCALYTPQRVECRQAIPLPTTRDREAQALSAPVMFTAPARTANVSAASLSATTAPMMVLAATADGGQDGGSLGTYAATDLKASGSWSSGGSTGGFSYSYPVVVPPTSVGTAPNLGLGYNSASIDGQTAFAQAQANWAGDGWSLPQSYIEQSFLSCKDSPEGSAVTNATPDLCYNGPVLTMSLNGSSTSLVWDAGKSVWKPEHDDGSVVTHVTNQNNGSGTHDNDWWTVTTRDGRTYSFGRNHLPGWAPGKAATGSVDYEPVYMGHSGDPLWSMCPFPTSACTMAYRWNLDYSVDPHGNAMAYYYHQDTNFYGLHNGASNVSYVRNSYLDHIDYGFADGNAYGTVPNTVLFGTDIRCTNAPCTPLNASTKANWPDVPYDAICVSGTTCPAHSPSFFSTVRLKTITTRQWSTSVNDYVTLDTYTLTHSLPQPTDNTSPTLFLTSIVRTGSDTSAGGSSGPNPAITLPPTTFTPVALANRRDTTSYPALYRNRIGSITTETGSVISPTYTVVNPCSTPVTLDPATNTTSCYPVYWTPEGLANPMRDWFLKYSVTKVTQSDPLGGAPATATSYQYFGGAAWHYDTSEVVKPQYRTYGQFRGFGDVKTTTGDLANDARTRAETLYYRGMSNNNNTTAVTLYDSQGAGHDDADQLAGNVLEAKSYLGENGPVDHSTITSYWVSPATATRSRTGLPALTANWIAPVETFTRQAVTGPSGTTWRYTEADTTYDTNPSSATYGSMVWQYTHTVPVQADYDRCTHTTYAPANAGKNLVALPSAVETDAVACGGFTAVAHPSAPWGYNSLTAPAAVNRPAQVVSATRTFYDDPTFGTAFPQTTAPTRGDPTMTQKASDYIGGALTYLTNTRVAYDSAGRITKTYNANGYSVTTAYTTNAVGLVTGSTMTNDTLLTHTSTTNDPTRGLVRTVTDANGVVTTREYDTLGRAAAVWLVSRPTTDPANYLYTYNVANTGPAGRVSVLTRTMNSAAGYVASTSIYDGMYRIRQTQTATPNGGRLISDTSYDSRGWTRATNVGWSNPGSAPDTTLVAPDQVTPPPAIPVQHLYTHDGLGRVVVDTSANSGVTVSSTTTVYNGDRTTVIPPPGGTTITIKTDPLGRTVETDQYSAPPALNTPANTFTGVYTVSGGTAVVTQFGFDSHGNQNTVTDAAGSTWSSTYDLLGRVTAKTDPDAGGSSYQYDNLGNVTQITDSRSKTTSFVYDALSRKTAEFDAPSTGQNAENQVGAWVYDNSDNAIAGMKFPVGHLTRSTAFWNGNAYKIQFRNFNKFGESLGETVTIPSGTTGEGSVLGQSYVYDHTYATLTGLPLTDSYPSAGGLPAETVGYSYTSPLDLVSTVGGLAAYEDGTGYDDWGRPSSTTLGAQPNVAHLTNQFDPHTGQLTDVKVTRPNTAPNDVNEEAYQYDLVGKLLRQTSTRLGATAATETQCYGYDGLARLTAAWTAIDDCTATPTPASHATVGDTLGASAAYWTTWSIDPLGNRTQQVKHAASTGADTTTDYTYNGDGTGQPHTLTGTITTGAVTTTYHYDSVGNMTYRSTPAQGSKTFTWNDQGQLVAAVGSSGTTSYKYGGDGNLLVQHEIGTTTLYLPGEQLVLNNTTQAVTGTRYYALPGGATAIRTGTAASDYTFQLSDQHGTPSLYLNSSVQTATWRQSTPYGEARGATGSWPDNRGFLGAPTNGDTGLTRLGARDYDPVTGRFTSLDPVLAVGDAQLLNGYSYARNAPTNSSDPSGLCPRDRCEGYGQAPGHPDWKPADGKQDDPGGDYQPDNDPGMPWLSAKAPTKKLSKNMTDKDVKNFFSGMGCEVSGDGPVTNADAMACSKKSADNWTQICTLMYGGDADSTCLKDPFARGGMAVPIAIVGIFVCSALIEVCVVGVYDMAAYGGTGMGFLEGAGLGAEGAAVDRAVTEAGAEVDTAAGAKAAEEQLARACTNSFTPDTLVQMADGTTKPIADVRVGDQVLTSDPDTGDTTAHVVTQLHRNLDRDLTDLTLTGDGRRTQTVHTTHGHPFWSETRHTWIDAGDLRPGERLHTADGTTETVVARTNRTHHAVMYNVTVDAVHTYFVIAGSKSVLVHNSGCVITPEGWKHVQDFHRPGGLGVDEGKSVFTGSDADVQDLIQQTVQRGRPQRNTQGRDGTVYEWDFGRAVGTKSVTDGGGEATMVRVVVNPDGTLRTAHPF</sequence>
<feature type="transmembrane region" description="Helical" evidence="3">
    <location>
        <begin position="1981"/>
        <end position="2005"/>
    </location>
</feature>
<dbReference type="SMART" id="SM00306">
    <property type="entry name" value="HintN"/>
    <property type="match status" value="1"/>
</dbReference>
<dbReference type="Pfam" id="PF05593">
    <property type="entry name" value="RHS_repeat"/>
    <property type="match status" value="1"/>
</dbReference>
<dbReference type="InterPro" id="IPR050708">
    <property type="entry name" value="T6SS_VgrG/RHS"/>
</dbReference>